<keyword evidence="3 5" id="KW-1133">Transmembrane helix</keyword>
<feature type="transmembrane region" description="Helical" evidence="5">
    <location>
        <begin position="177"/>
        <end position="196"/>
    </location>
</feature>
<feature type="transmembrane region" description="Helical" evidence="5">
    <location>
        <begin position="20"/>
        <end position="39"/>
    </location>
</feature>
<dbReference type="SUPFAM" id="SSF103473">
    <property type="entry name" value="MFS general substrate transporter"/>
    <property type="match status" value="1"/>
</dbReference>
<feature type="transmembrane region" description="Helical" evidence="5">
    <location>
        <begin position="396"/>
        <end position="416"/>
    </location>
</feature>
<evidence type="ECO:0000256" key="5">
    <source>
        <dbReference type="SAM" id="Phobius"/>
    </source>
</evidence>
<dbReference type="EMBL" id="FMJC01000001">
    <property type="protein sequence ID" value="SCM70940.1"/>
    <property type="molecule type" value="Genomic_DNA"/>
</dbReference>
<dbReference type="CDD" id="cd17319">
    <property type="entry name" value="MFS_ExuT_GudP_like"/>
    <property type="match status" value="1"/>
</dbReference>
<dbReference type="RefSeq" id="WP_179979539.1">
    <property type="nucleotide sequence ID" value="NZ_LT608333.1"/>
</dbReference>
<evidence type="ECO:0000256" key="2">
    <source>
        <dbReference type="ARBA" id="ARBA00022692"/>
    </source>
</evidence>
<dbReference type="Pfam" id="PF07690">
    <property type="entry name" value="MFS_1"/>
    <property type="match status" value="1"/>
</dbReference>
<sequence length="432" mass="47298">MQVVQQEIEVQKKHLINPKVVVTILLCSLYFIMYLDRVNISLSAKDMMKEFGFHATEIGIAFSAFSYPYLIGQLTGGWMVKQWGARLSLFICGCIVGLSTIYTGFISGLLTLFIARLLLGCGEGPTFSAATAAMRNWYPTHRFGFIQGITHSASRLGGAVAPPLVAFFILLDGWRAAFYVCGALSLLWAVLWYVFYRDDPHKHPGMTAEDLKGLAPPSHVTKQSKIPFNALAKRMLPVTMVDFCYGWMLWVFISWLPLFFQNVHGLNLKNSALLAGLTMAAGVVGDTLGGMISDRILVKTGRKRLARNLFIAVAFCMGGSFLLGTLFTSDITTISILLCLSFFSMELICGTIWAVPMDISRNYAGVAGGMMNFGFGLAGIISPIVFGVVVDITGSWVVPFSISVSICGVGAILTWFMHPERPFDSEHEAVAA</sequence>
<organism evidence="7">
    <name type="scientific">uncultured Desulfovibrio sp</name>
    <dbReference type="NCBI Taxonomy" id="167968"/>
    <lineage>
        <taxon>Bacteria</taxon>
        <taxon>Pseudomonadati</taxon>
        <taxon>Thermodesulfobacteriota</taxon>
        <taxon>Desulfovibrionia</taxon>
        <taxon>Desulfovibrionales</taxon>
        <taxon>Desulfovibrionaceae</taxon>
        <taxon>Desulfovibrio</taxon>
        <taxon>environmental samples</taxon>
    </lineage>
</organism>
<feature type="transmembrane region" description="Helical" evidence="5">
    <location>
        <begin position="333"/>
        <end position="355"/>
    </location>
</feature>
<reference evidence="7" key="1">
    <citation type="submission" date="2016-08" db="EMBL/GenBank/DDBJ databases">
        <authorList>
            <person name="Seilhamer J.J."/>
        </authorList>
    </citation>
    <scope>NUCLEOTIDE SEQUENCE</scope>
    <source>
        <strain evidence="7">86-1</strain>
    </source>
</reference>
<gene>
    <name evidence="7" type="primary">sauU</name>
    <name evidence="7" type="ORF">KL86DES1_10732</name>
</gene>
<dbReference type="AlphaFoldDB" id="A0A212L086"/>
<evidence type="ECO:0000313" key="7">
    <source>
        <dbReference type="EMBL" id="SCM70940.1"/>
    </source>
</evidence>
<dbReference type="InterPro" id="IPR011701">
    <property type="entry name" value="MFS"/>
</dbReference>
<evidence type="ECO:0000256" key="1">
    <source>
        <dbReference type="ARBA" id="ARBA00004141"/>
    </source>
</evidence>
<dbReference type="PROSITE" id="PS50850">
    <property type="entry name" value="MFS"/>
    <property type="match status" value="1"/>
</dbReference>
<evidence type="ECO:0000259" key="6">
    <source>
        <dbReference type="PROSITE" id="PS50850"/>
    </source>
</evidence>
<feature type="transmembrane region" description="Helical" evidence="5">
    <location>
        <begin position="305"/>
        <end position="327"/>
    </location>
</feature>
<proteinExistence type="predicted"/>
<dbReference type="InterPro" id="IPR020846">
    <property type="entry name" value="MFS_dom"/>
</dbReference>
<dbReference type="InterPro" id="IPR050382">
    <property type="entry name" value="MFS_Na/Anion_cotransporter"/>
</dbReference>
<keyword evidence="2 5" id="KW-0812">Transmembrane</keyword>
<feature type="transmembrane region" description="Helical" evidence="5">
    <location>
        <begin position="83"/>
        <end position="110"/>
    </location>
</feature>
<dbReference type="Gene3D" id="1.20.1250.20">
    <property type="entry name" value="MFS general substrate transporter like domains"/>
    <property type="match status" value="2"/>
</dbReference>
<dbReference type="GO" id="GO:0016020">
    <property type="term" value="C:membrane"/>
    <property type="evidence" value="ECO:0007669"/>
    <property type="project" value="UniProtKB-SubCell"/>
</dbReference>
<comment type="subcellular location">
    <subcellularLocation>
        <location evidence="1">Membrane</location>
        <topology evidence="1">Multi-pass membrane protein</topology>
    </subcellularLocation>
</comment>
<feature type="transmembrane region" description="Helical" evidence="5">
    <location>
        <begin position="243"/>
        <end position="260"/>
    </location>
</feature>
<evidence type="ECO:0000256" key="4">
    <source>
        <dbReference type="ARBA" id="ARBA00023136"/>
    </source>
</evidence>
<protein>
    <submittedName>
        <fullName evidence="7">Putative sulfoacetate transporter SauU</fullName>
    </submittedName>
</protein>
<feature type="transmembrane region" description="Helical" evidence="5">
    <location>
        <begin position="367"/>
        <end position="390"/>
    </location>
</feature>
<accession>A0A212L086</accession>
<evidence type="ECO:0000256" key="3">
    <source>
        <dbReference type="ARBA" id="ARBA00022989"/>
    </source>
</evidence>
<dbReference type="PANTHER" id="PTHR11662">
    <property type="entry name" value="SOLUTE CARRIER FAMILY 17"/>
    <property type="match status" value="1"/>
</dbReference>
<feature type="transmembrane region" description="Helical" evidence="5">
    <location>
        <begin position="272"/>
        <end position="293"/>
    </location>
</feature>
<keyword evidence="4 5" id="KW-0472">Membrane</keyword>
<feature type="transmembrane region" description="Helical" evidence="5">
    <location>
        <begin position="51"/>
        <end position="71"/>
    </location>
</feature>
<dbReference type="PANTHER" id="PTHR11662:SF399">
    <property type="entry name" value="FI19708P1-RELATED"/>
    <property type="match status" value="1"/>
</dbReference>
<dbReference type="GO" id="GO:0022857">
    <property type="term" value="F:transmembrane transporter activity"/>
    <property type="evidence" value="ECO:0007669"/>
    <property type="project" value="InterPro"/>
</dbReference>
<name>A0A212L086_9BACT</name>
<dbReference type="InterPro" id="IPR036259">
    <property type="entry name" value="MFS_trans_sf"/>
</dbReference>
<feature type="domain" description="Major facilitator superfamily (MFS) profile" evidence="6">
    <location>
        <begin position="22"/>
        <end position="422"/>
    </location>
</feature>